<protein>
    <recommendedName>
        <fullName evidence="3">NmrA-like domain-containing protein</fullName>
    </recommendedName>
</protein>
<dbReference type="GO" id="GO:0016491">
    <property type="term" value="F:oxidoreductase activity"/>
    <property type="evidence" value="ECO:0007669"/>
    <property type="project" value="UniProtKB-KW"/>
</dbReference>
<accession>W6XV42</accession>
<dbReference type="EMBL" id="KI964738">
    <property type="protein sequence ID" value="EUC29608.1"/>
    <property type="molecule type" value="Genomic_DNA"/>
</dbReference>
<dbReference type="Proteomes" id="UP000053841">
    <property type="component" value="Unassembled WGS sequence"/>
</dbReference>
<dbReference type="Gene3D" id="3.90.25.10">
    <property type="entry name" value="UDP-galactose 4-epimerase, domain 1"/>
    <property type="match status" value="1"/>
</dbReference>
<evidence type="ECO:0000259" key="3">
    <source>
        <dbReference type="Pfam" id="PF05368"/>
    </source>
</evidence>
<dbReference type="Gene3D" id="3.40.50.720">
    <property type="entry name" value="NAD(P)-binding Rossmann-like Domain"/>
    <property type="match status" value="1"/>
</dbReference>
<dbReference type="CDD" id="cd05259">
    <property type="entry name" value="PCBER_SDR_a"/>
    <property type="match status" value="1"/>
</dbReference>
<keyword evidence="2" id="KW-0560">Oxidoreductase</keyword>
<gene>
    <name evidence="4" type="ORF">COCCADRAFT_106064</name>
</gene>
<dbReference type="PANTHER" id="PTHR47706:SF6">
    <property type="entry name" value="NMRA-LIKE FAMILY PROTEIN (AFU_ORTHOLOGUE AFUA_6G00280)"/>
    <property type="match status" value="1"/>
</dbReference>
<dbReference type="InterPro" id="IPR045312">
    <property type="entry name" value="PCBER-like"/>
</dbReference>
<dbReference type="RefSeq" id="XP_007716078.1">
    <property type="nucleotide sequence ID" value="XM_007717888.1"/>
</dbReference>
<dbReference type="OrthoDB" id="5283654at2759"/>
<dbReference type="GeneID" id="19143333"/>
<keyword evidence="1" id="KW-0521">NADP</keyword>
<evidence type="ECO:0000313" key="5">
    <source>
        <dbReference type="Proteomes" id="UP000053841"/>
    </source>
</evidence>
<dbReference type="HOGENOM" id="CLU_059949_0_0_1"/>
<dbReference type="PANTHER" id="PTHR47706">
    <property type="entry name" value="NMRA-LIKE FAMILY PROTEIN"/>
    <property type="match status" value="1"/>
</dbReference>
<dbReference type="AlphaFoldDB" id="W6XV42"/>
<keyword evidence="5" id="KW-1185">Reference proteome</keyword>
<dbReference type="InterPro" id="IPR036291">
    <property type="entry name" value="NAD(P)-bd_dom_sf"/>
</dbReference>
<evidence type="ECO:0000256" key="2">
    <source>
        <dbReference type="ARBA" id="ARBA00023002"/>
    </source>
</evidence>
<feature type="domain" description="NmrA-like" evidence="3">
    <location>
        <begin position="8"/>
        <end position="273"/>
    </location>
</feature>
<dbReference type="eggNOG" id="ENOG502QPPB">
    <property type="taxonomic scope" value="Eukaryota"/>
</dbReference>
<dbReference type="InterPro" id="IPR008030">
    <property type="entry name" value="NmrA-like"/>
</dbReference>
<dbReference type="KEGG" id="bze:COCCADRAFT_106064"/>
<evidence type="ECO:0000256" key="1">
    <source>
        <dbReference type="ARBA" id="ARBA00022857"/>
    </source>
</evidence>
<dbReference type="SUPFAM" id="SSF51735">
    <property type="entry name" value="NAD(P)-binding Rossmann-fold domains"/>
    <property type="match status" value="1"/>
</dbReference>
<dbReference type="Pfam" id="PF05368">
    <property type="entry name" value="NmrA"/>
    <property type="match status" value="1"/>
</dbReference>
<name>W6XV42_COCC2</name>
<evidence type="ECO:0000313" key="4">
    <source>
        <dbReference type="EMBL" id="EUC29608.1"/>
    </source>
</evidence>
<sequence>MSTERNGVLVVGAGELGQAVVSSIVSHPSRNGIPVSLLLRQGTITSQDSAKQTQVSQYRNLGINLVPGDVVSDSVEDLVSTFRSFHTIIICTGMWLPRGTQRRIAQMVLAAETPRFFPWQFGLDFEAIGHGSAQDLFDEQLEVRALLRGQQKTDWTIFSTGMFMDYLFDRDFNIVDRTNSVVHALNDWTTEVTVTSVMDIGRIVAEVLWCPDNTTSGIVYVAGETISYGRLADEVERAEGRKVKRERWSLELLQERLEKDPVNHLKKYYCVFAAGRGVAWPIEQTINYKRGITCETVKDYLRR</sequence>
<organism evidence="4 5">
    <name type="scientific">Cochliobolus carbonum (strain 26-R-13)</name>
    <name type="common">Maize leaf spot fungus</name>
    <name type="synonym">Bipolaris zeicola</name>
    <dbReference type="NCBI Taxonomy" id="930089"/>
    <lineage>
        <taxon>Eukaryota</taxon>
        <taxon>Fungi</taxon>
        <taxon>Dikarya</taxon>
        <taxon>Ascomycota</taxon>
        <taxon>Pezizomycotina</taxon>
        <taxon>Dothideomycetes</taxon>
        <taxon>Pleosporomycetidae</taxon>
        <taxon>Pleosporales</taxon>
        <taxon>Pleosporineae</taxon>
        <taxon>Pleosporaceae</taxon>
        <taxon>Bipolaris</taxon>
    </lineage>
</organism>
<proteinExistence type="predicted"/>
<dbReference type="InterPro" id="IPR051609">
    <property type="entry name" value="NmrA/Isoflavone_reductase-like"/>
</dbReference>
<reference evidence="4 5" key="1">
    <citation type="journal article" date="2013" name="PLoS Genet.">
        <title>Comparative genome structure, secondary metabolite, and effector coding capacity across Cochliobolus pathogens.</title>
        <authorList>
            <person name="Condon B.J."/>
            <person name="Leng Y."/>
            <person name="Wu D."/>
            <person name="Bushley K.E."/>
            <person name="Ohm R.A."/>
            <person name="Otillar R."/>
            <person name="Martin J."/>
            <person name="Schackwitz W."/>
            <person name="Grimwood J."/>
            <person name="MohdZainudin N."/>
            <person name="Xue C."/>
            <person name="Wang R."/>
            <person name="Manning V.A."/>
            <person name="Dhillon B."/>
            <person name="Tu Z.J."/>
            <person name="Steffenson B.J."/>
            <person name="Salamov A."/>
            <person name="Sun H."/>
            <person name="Lowry S."/>
            <person name="LaButti K."/>
            <person name="Han J."/>
            <person name="Copeland A."/>
            <person name="Lindquist E."/>
            <person name="Barry K."/>
            <person name="Schmutz J."/>
            <person name="Baker S.E."/>
            <person name="Ciuffetti L.M."/>
            <person name="Grigoriev I.V."/>
            <person name="Zhong S."/>
            <person name="Turgeon B.G."/>
        </authorList>
    </citation>
    <scope>NUCLEOTIDE SEQUENCE [LARGE SCALE GENOMIC DNA]</scope>
    <source>
        <strain evidence="4 5">26-R-13</strain>
    </source>
</reference>